<proteinExistence type="predicted"/>
<accession>A0A0G0KYW6</accession>
<sequence length="61" mass="7083">MSNMNKDVVEYDEIEIEADMVILRKDGEEVDGLSIVDSIEEYLQMIGPKWNKEYKKVSNNS</sequence>
<dbReference type="AlphaFoldDB" id="A0A0G0KYW6"/>
<dbReference type="STRING" id="1618570.UT08_C0013G0005"/>
<dbReference type="Proteomes" id="UP000034081">
    <property type="component" value="Unassembled WGS sequence"/>
</dbReference>
<comment type="caution">
    <text evidence="1">The sequence shown here is derived from an EMBL/GenBank/DDBJ whole genome shotgun (WGS) entry which is preliminary data.</text>
</comment>
<gene>
    <name evidence="1" type="ORF">UT08_C0013G0005</name>
</gene>
<protein>
    <submittedName>
        <fullName evidence="1">Uncharacterized protein</fullName>
    </submittedName>
</protein>
<dbReference type="EMBL" id="LBVL01000013">
    <property type="protein sequence ID" value="KKQ84868.1"/>
    <property type="molecule type" value="Genomic_DNA"/>
</dbReference>
<reference evidence="1 2" key="1">
    <citation type="journal article" date="2015" name="Nature">
        <title>rRNA introns, odd ribosomes, and small enigmatic genomes across a large radiation of phyla.</title>
        <authorList>
            <person name="Brown C.T."/>
            <person name="Hug L.A."/>
            <person name="Thomas B.C."/>
            <person name="Sharon I."/>
            <person name="Castelle C.J."/>
            <person name="Singh A."/>
            <person name="Wilkins M.J."/>
            <person name="Williams K.H."/>
            <person name="Banfield J.F."/>
        </authorList>
    </citation>
    <scope>NUCLEOTIDE SEQUENCE [LARGE SCALE GENOMIC DNA]</scope>
</reference>
<organism evidence="1 2">
    <name type="scientific">Candidatus Woesebacteria bacterium GW2011_GWB1_38_8</name>
    <dbReference type="NCBI Taxonomy" id="1618570"/>
    <lineage>
        <taxon>Bacteria</taxon>
        <taxon>Candidatus Woeseibacteriota</taxon>
    </lineage>
</organism>
<name>A0A0G0KYW6_9BACT</name>
<evidence type="ECO:0000313" key="2">
    <source>
        <dbReference type="Proteomes" id="UP000034081"/>
    </source>
</evidence>
<evidence type="ECO:0000313" key="1">
    <source>
        <dbReference type="EMBL" id="KKQ84868.1"/>
    </source>
</evidence>